<evidence type="ECO:0000313" key="4">
    <source>
        <dbReference type="Proteomes" id="UP000697998"/>
    </source>
</evidence>
<keyword evidence="2" id="KW-0449">Lipoprotein</keyword>
<dbReference type="PANTHER" id="PTHR30203:SF25">
    <property type="entry name" value="OUTER MEMBRANE PROTEIN-RELATED"/>
    <property type="match status" value="1"/>
</dbReference>
<dbReference type="AlphaFoldDB" id="A0A935Q4A6"/>
<keyword evidence="2" id="KW-0472">Membrane</keyword>
<evidence type="ECO:0000313" key="3">
    <source>
        <dbReference type="EMBL" id="MBK7677516.1"/>
    </source>
</evidence>
<evidence type="ECO:0000256" key="2">
    <source>
        <dbReference type="RuleBase" id="RU362097"/>
    </source>
</evidence>
<keyword evidence="2" id="KW-0564">Palmitate</keyword>
<keyword evidence="2" id="KW-0812">Transmembrane</keyword>
<name>A0A935Q4A6_9PROT</name>
<evidence type="ECO:0000256" key="1">
    <source>
        <dbReference type="ARBA" id="ARBA00007613"/>
    </source>
</evidence>
<dbReference type="Gene3D" id="1.20.1600.10">
    <property type="entry name" value="Outer membrane efflux proteins (OEP)"/>
    <property type="match status" value="1"/>
</dbReference>
<dbReference type="Proteomes" id="UP000697998">
    <property type="component" value="Unassembled WGS sequence"/>
</dbReference>
<comment type="similarity">
    <text evidence="1 2">Belongs to the outer membrane factor (OMF) (TC 1.B.17) family.</text>
</comment>
<gene>
    <name evidence="3" type="ORF">IPJ27_23765</name>
</gene>
<dbReference type="Pfam" id="PF02321">
    <property type="entry name" value="OEP"/>
    <property type="match status" value="2"/>
</dbReference>
<reference evidence="3 4" key="1">
    <citation type="submission" date="2020-10" db="EMBL/GenBank/DDBJ databases">
        <title>Connecting structure to function with the recovery of over 1000 high-quality activated sludge metagenome-assembled genomes encoding full-length rRNA genes using long-read sequencing.</title>
        <authorList>
            <person name="Singleton C.M."/>
            <person name="Petriglieri F."/>
            <person name="Kristensen J.M."/>
            <person name="Kirkegaard R.H."/>
            <person name="Michaelsen T.Y."/>
            <person name="Andersen M.H."/>
            <person name="Karst S.M."/>
            <person name="Dueholm M.S."/>
            <person name="Nielsen P.H."/>
            <person name="Albertsen M."/>
        </authorList>
    </citation>
    <scope>NUCLEOTIDE SEQUENCE [LARGE SCALE GENOMIC DNA]</scope>
    <source>
        <strain evidence="3">EsbW_18-Q3-R4-48_BATAC.285</strain>
    </source>
</reference>
<dbReference type="SUPFAM" id="SSF56954">
    <property type="entry name" value="Outer membrane efflux proteins (OEP)"/>
    <property type="match status" value="1"/>
</dbReference>
<dbReference type="GO" id="GO:0005886">
    <property type="term" value="C:plasma membrane"/>
    <property type="evidence" value="ECO:0007669"/>
    <property type="project" value="UniProtKB-SubCell"/>
</dbReference>
<dbReference type="NCBIfam" id="TIGR01845">
    <property type="entry name" value="outer_NodT"/>
    <property type="match status" value="1"/>
</dbReference>
<dbReference type="EMBL" id="JADJMH010000037">
    <property type="protein sequence ID" value="MBK7677516.1"/>
    <property type="molecule type" value="Genomic_DNA"/>
</dbReference>
<sequence length="492" mass="51871">MAPHDNGSMTSRHTGRPRFAALGLAIALLGGCGALPSVGPDYQTPDTPMPAAWQTGTPAAGKPRDLSRWWQQLDDPLLASLIDEALSGSLDLKAAQARLQQARASRNQAAGDYFPTIAASGRASSNRQGEVINPNYVGTTYTAGFDASWEIDLFGGTRRSVEAATADQAASAASLNNVRVSLVAEVALNYVDLRGYQRRLAIAAENLASQGETLQITEWRNQAGLANSVDVEQARANFEQTRATIPDLEIGRDQAENRLALLLGRHPGLLHDRLVAYKSLPAVPASIASGIPADILLQRPDLIAAERTLAAETARVGQKMAARYPALSLSGSFGWEAFSFGALSGAGAVASATAASLAATVFDGGRLRSAVDVQSAVQAQALIAYESGILTALEEVENALKAHAGARERLNARQAAADAARNAAQMGQLQYESGLTDFQKVLDTQRTRLTAEDNLSTAQSTLLTSLIKLYKALGGGWEQPVATQDTAEGKPS</sequence>
<protein>
    <submittedName>
        <fullName evidence="3">Efflux transporter outer membrane subunit</fullName>
    </submittedName>
</protein>
<dbReference type="Gene3D" id="2.20.200.10">
    <property type="entry name" value="Outer membrane efflux proteins (OEP)"/>
    <property type="match status" value="1"/>
</dbReference>
<dbReference type="GO" id="GO:0015562">
    <property type="term" value="F:efflux transmembrane transporter activity"/>
    <property type="evidence" value="ECO:0007669"/>
    <property type="project" value="InterPro"/>
</dbReference>
<dbReference type="InterPro" id="IPR003423">
    <property type="entry name" value="OMP_efflux"/>
</dbReference>
<proteinExistence type="inferred from homology"/>
<accession>A0A935Q4A6</accession>
<dbReference type="PANTHER" id="PTHR30203">
    <property type="entry name" value="OUTER MEMBRANE CATION EFFLUX PROTEIN"/>
    <property type="match status" value="1"/>
</dbReference>
<comment type="subcellular location">
    <subcellularLocation>
        <location evidence="2">Cell membrane</location>
        <topology evidence="2">Lipid-anchor</topology>
    </subcellularLocation>
</comment>
<keyword evidence="2" id="KW-1134">Transmembrane beta strand</keyword>
<comment type="caution">
    <text evidence="3">The sequence shown here is derived from an EMBL/GenBank/DDBJ whole genome shotgun (WGS) entry which is preliminary data.</text>
</comment>
<organism evidence="3 4">
    <name type="scientific">Candidatus Accumulibacter proximus</name>
    <dbReference type="NCBI Taxonomy" id="2954385"/>
    <lineage>
        <taxon>Bacteria</taxon>
        <taxon>Pseudomonadati</taxon>
        <taxon>Pseudomonadota</taxon>
        <taxon>Betaproteobacteria</taxon>
        <taxon>Candidatus Accumulibacter</taxon>
    </lineage>
</organism>
<dbReference type="InterPro" id="IPR010131">
    <property type="entry name" value="MdtP/NodT-like"/>
</dbReference>